<dbReference type="EMBL" id="JAATIP010000090">
    <property type="protein sequence ID" value="KAF4375528.1"/>
    <property type="molecule type" value="Genomic_DNA"/>
</dbReference>
<evidence type="ECO:0000313" key="3">
    <source>
        <dbReference type="Proteomes" id="UP000525078"/>
    </source>
</evidence>
<protein>
    <recommendedName>
        <fullName evidence="1">DUF4283 domain-containing protein</fullName>
    </recommendedName>
</protein>
<evidence type="ECO:0000259" key="1">
    <source>
        <dbReference type="Pfam" id="PF14111"/>
    </source>
</evidence>
<name>A0A7J6FXW0_CANSA</name>
<evidence type="ECO:0000313" key="2">
    <source>
        <dbReference type="EMBL" id="KAF4375528.1"/>
    </source>
</evidence>
<organism evidence="2 3">
    <name type="scientific">Cannabis sativa</name>
    <name type="common">Hemp</name>
    <name type="synonym">Marijuana</name>
    <dbReference type="NCBI Taxonomy" id="3483"/>
    <lineage>
        <taxon>Eukaryota</taxon>
        <taxon>Viridiplantae</taxon>
        <taxon>Streptophyta</taxon>
        <taxon>Embryophyta</taxon>
        <taxon>Tracheophyta</taxon>
        <taxon>Spermatophyta</taxon>
        <taxon>Magnoliopsida</taxon>
        <taxon>eudicotyledons</taxon>
        <taxon>Gunneridae</taxon>
        <taxon>Pentapetalae</taxon>
        <taxon>rosids</taxon>
        <taxon>fabids</taxon>
        <taxon>Rosales</taxon>
        <taxon>Cannabaceae</taxon>
        <taxon>Cannabis</taxon>
    </lineage>
</organism>
<gene>
    <name evidence="2" type="ORF">F8388_024187</name>
</gene>
<dbReference type="AlphaFoldDB" id="A0A7J6FXW0"/>
<proteinExistence type="predicted"/>
<accession>A0A7J6FXW0</accession>
<comment type="caution">
    <text evidence="2">The sequence shown here is derived from an EMBL/GenBank/DDBJ whole genome shotgun (WGS) entry which is preliminary data.</text>
</comment>
<feature type="domain" description="DUF4283" evidence="1">
    <location>
        <begin position="52"/>
        <end position="128"/>
    </location>
</feature>
<dbReference type="InterPro" id="IPR025558">
    <property type="entry name" value="DUF4283"/>
</dbReference>
<sequence length="200" mass="23221">MFDLLMFIGCMVTTNSSGGVEELDDMTSKLGVENEDVWEENEEIAKEFGEQTLISRMVAKPELNGSLSQSIFHRMWKNILNWKVKQIDEQSSTNVFKVTFEFRKDAKAVLDKQPWIFNGRALILDKWPTSGDWRDARALVVDIPVQTEGNKCGRVKRRGRFHFEEAWCKEEGCKEIVEKHWNGRDDYDLVGQFKAKIVRV</sequence>
<reference evidence="2 3" key="1">
    <citation type="journal article" date="2020" name="bioRxiv">
        <title>Sequence and annotation of 42 cannabis genomes reveals extensive copy number variation in cannabinoid synthesis and pathogen resistance genes.</title>
        <authorList>
            <person name="Mckernan K.J."/>
            <person name="Helbert Y."/>
            <person name="Kane L.T."/>
            <person name="Ebling H."/>
            <person name="Zhang L."/>
            <person name="Liu B."/>
            <person name="Eaton Z."/>
            <person name="Mclaughlin S."/>
            <person name="Kingan S."/>
            <person name="Baybayan P."/>
            <person name="Concepcion G."/>
            <person name="Jordan M."/>
            <person name="Riva A."/>
            <person name="Barbazuk W."/>
            <person name="Harkins T."/>
        </authorList>
    </citation>
    <scope>NUCLEOTIDE SEQUENCE [LARGE SCALE GENOMIC DNA]</scope>
    <source>
        <strain evidence="3">cv. Jamaican Lion 4</strain>
        <tissue evidence="2">Leaf</tissue>
    </source>
</reference>
<dbReference type="Pfam" id="PF14111">
    <property type="entry name" value="DUF4283"/>
    <property type="match status" value="1"/>
</dbReference>
<dbReference type="Proteomes" id="UP000525078">
    <property type="component" value="Unassembled WGS sequence"/>
</dbReference>